<organism evidence="1 2">
    <name type="scientific">Saccharolobus islandicus (strain Y.G.57.14 / Yellowstone #1)</name>
    <name type="common">Sulfolobus islandicus</name>
    <dbReference type="NCBI Taxonomy" id="439386"/>
    <lineage>
        <taxon>Archaea</taxon>
        <taxon>Thermoproteota</taxon>
        <taxon>Thermoprotei</taxon>
        <taxon>Sulfolobales</taxon>
        <taxon>Sulfolobaceae</taxon>
        <taxon>Saccharolobus</taxon>
    </lineage>
</organism>
<proteinExistence type="predicted"/>
<sequence>MKPRPTNVQAEKNMREDFKIGRRGAVLSRVGQ</sequence>
<dbReference type="Proteomes" id="UP000002308">
    <property type="component" value="Chromosome"/>
</dbReference>
<accession>C3N9J3</accession>
<gene>
    <name evidence="1" type="ordered locus">YG5714_2316</name>
</gene>
<dbReference type="AlphaFoldDB" id="C3N9J3"/>
<evidence type="ECO:0000313" key="1">
    <source>
        <dbReference type="EMBL" id="ACP46565.1"/>
    </source>
</evidence>
<dbReference type="KEGG" id="siy:YG5714_2316"/>
<dbReference type="EMBL" id="CP001403">
    <property type="protein sequence ID" value="ACP46565.1"/>
    <property type="molecule type" value="Genomic_DNA"/>
</dbReference>
<evidence type="ECO:0000313" key="2">
    <source>
        <dbReference type="Proteomes" id="UP000002308"/>
    </source>
</evidence>
<dbReference type="HOGENOM" id="CLU_3387526_0_0_2"/>
<protein>
    <submittedName>
        <fullName evidence="1">ORF1 in transposon ISC1048</fullName>
    </submittedName>
</protein>
<name>C3N9J3_SACI7</name>
<reference evidence="1 2" key="1">
    <citation type="journal article" date="2009" name="Proc. Natl. Acad. Sci. U.S.A.">
        <title>Biogeography of the Sulfolobus islandicus pan-genome.</title>
        <authorList>
            <person name="Reno M.L."/>
            <person name="Held N.L."/>
            <person name="Fields C.J."/>
            <person name="Burke P.V."/>
            <person name="Whitaker R.J."/>
        </authorList>
    </citation>
    <scope>NUCLEOTIDE SEQUENCE [LARGE SCALE GENOMIC DNA]</scope>
    <source>
        <strain evidence="2">Y.G.57.14 / Yellowstone #1</strain>
    </source>
</reference>